<keyword evidence="1" id="KW-1185">Reference proteome</keyword>
<sequence>MKDRATEVAASKTVANLRSCSAQIVPAYIPTLSTIATKSPISRPTQKILGEMELEFGERDRGQSQLGEFIVVSEEFGFFRCQGVTEDRANGMAASNYRGRCLPH</sequence>
<dbReference type="RefSeq" id="XP_038978247.1">
    <property type="nucleotide sequence ID" value="XM_039122319.1"/>
</dbReference>
<accession>A0A8B8ZY11</accession>
<reference evidence="2" key="1">
    <citation type="submission" date="2025-08" db="UniProtKB">
        <authorList>
            <consortium name="RefSeq"/>
        </authorList>
    </citation>
    <scope>IDENTIFICATION</scope>
    <source>
        <tissue evidence="2">Young leaves</tissue>
    </source>
</reference>
<dbReference type="GeneID" id="120108651"/>
<gene>
    <name evidence="2" type="primary">LOC120108651</name>
</gene>
<dbReference type="KEGG" id="pda:120108651"/>
<organism evidence="1 2">
    <name type="scientific">Phoenix dactylifera</name>
    <name type="common">Date palm</name>
    <dbReference type="NCBI Taxonomy" id="42345"/>
    <lineage>
        <taxon>Eukaryota</taxon>
        <taxon>Viridiplantae</taxon>
        <taxon>Streptophyta</taxon>
        <taxon>Embryophyta</taxon>
        <taxon>Tracheophyta</taxon>
        <taxon>Spermatophyta</taxon>
        <taxon>Magnoliopsida</taxon>
        <taxon>Liliopsida</taxon>
        <taxon>Arecaceae</taxon>
        <taxon>Coryphoideae</taxon>
        <taxon>Phoeniceae</taxon>
        <taxon>Phoenix</taxon>
    </lineage>
</organism>
<dbReference type="Proteomes" id="UP000228380">
    <property type="component" value="Unplaced"/>
</dbReference>
<name>A0A8B8ZY11_PHODC</name>
<dbReference type="OrthoDB" id="10506759at2759"/>
<proteinExistence type="predicted"/>
<protein>
    <submittedName>
        <fullName evidence="2">Uncharacterized protein LOC120108651</fullName>
    </submittedName>
</protein>
<evidence type="ECO:0000313" key="1">
    <source>
        <dbReference type="Proteomes" id="UP000228380"/>
    </source>
</evidence>
<dbReference type="AlphaFoldDB" id="A0A8B8ZY11"/>
<evidence type="ECO:0000313" key="2">
    <source>
        <dbReference type="RefSeq" id="XP_038978247.1"/>
    </source>
</evidence>